<protein>
    <recommendedName>
        <fullName evidence="9">ADP-dependent glucokinase</fullName>
    </recommendedName>
</protein>
<reference evidence="7 8" key="1">
    <citation type="journal article" date="2024" name="BMC Genomics">
        <title>Genome assembly of redclaw crayfish (Cherax quadricarinatus) provides insights into its immune adaptation and hypoxia tolerance.</title>
        <authorList>
            <person name="Liu Z."/>
            <person name="Zheng J."/>
            <person name="Li H."/>
            <person name="Fang K."/>
            <person name="Wang S."/>
            <person name="He J."/>
            <person name="Zhou D."/>
            <person name="Weng S."/>
            <person name="Chi M."/>
            <person name="Gu Z."/>
            <person name="He J."/>
            <person name="Li F."/>
            <person name="Wang M."/>
        </authorList>
    </citation>
    <scope>NUCLEOTIDE SEQUENCE [LARGE SCALE GENOMIC DNA]</scope>
    <source>
        <strain evidence="7">ZL_2023a</strain>
    </source>
</reference>
<keyword evidence="1" id="KW-0963">Cytoplasm</keyword>
<keyword evidence="2" id="KW-0808">Transferase</keyword>
<evidence type="ECO:0000313" key="8">
    <source>
        <dbReference type="Proteomes" id="UP001445076"/>
    </source>
</evidence>
<dbReference type="GO" id="GO:0005783">
    <property type="term" value="C:endoplasmic reticulum"/>
    <property type="evidence" value="ECO:0007669"/>
    <property type="project" value="TreeGrafter"/>
</dbReference>
<dbReference type="EMBL" id="JARKIK010000051">
    <property type="protein sequence ID" value="KAK8734068.1"/>
    <property type="molecule type" value="Genomic_DNA"/>
</dbReference>
<dbReference type="PANTHER" id="PTHR21208">
    <property type="entry name" value="ADP-DEPENDENT GLUCOKINASE"/>
    <property type="match status" value="1"/>
</dbReference>
<dbReference type="GO" id="GO:0046872">
    <property type="term" value="F:metal ion binding"/>
    <property type="evidence" value="ECO:0007669"/>
    <property type="project" value="UniProtKB-KW"/>
</dbReference>
<evidence type="ECO:0000256" key="6">
    <source>
        <dbReference type="ARBA" id="ARBA00023152"/>
    </source>
</evidence>
<accession>A0AAW0WPA2</accession>
<evidence type="ECO:0000256" key="1">
    <source>
        <dbReference type="ARBA" id="ARBA00022490"/>
    </source>
</evidence>
<dbReference type="InterPro" id="IPR029056">
    <property type="entry name" value="Ribokinase-like"/>
</dbReference>
<evidence type="ECO:0000256" key="3">
    <source>
        <dbReference type="ARBA" id="ARBA00022723"/>
    </source>
</evidence>
<evidence type="ECO:0000256" key="5">
    <source>
        <dbReference type="ARBA" id="ARBA00022842"/>
    </source>
</evidence>
<dbReference type="InterPro" id="IPR007666">
    <property type="entry name" value="ADP_PFK/GK"/>
</dbReference>
<evidence type="ECO:0000256" key="4">
    <source>
        <dbReference type="ARBA" id="ARBA00022777"/>
    </source>
</evidence>
<dbReference type="PANTHER" id="PTHR21208:SF1">
    <property type="entry name" value="ADP-DEPENDENT GLUCOKINASE"/>
    <property type="match status" value="1"/>
</dbReference>
<sequence>VVYPGWASCGTGTAVMDTLTFFNNVLSVTVIFAAFWYSCNDGDSLLLRERLQDVLQAMLEVEQQHSVGEVRIAVGYGACKDIFVQGSDLMGVMTPPQRTAHFNRIDSMKQLKEMYALFYTAGSAAERYVGNKTLFNEILAAAEAVPGSYSALGGNAPVMASRFALEGAKVLLAAKRSSYIMNKVHPSIIVRGDETESDEDIHLIIEYKAGESWGTYQAPRANRFIIHSDDNNPVLSTVEDFGGQLEAFKPNLFVVGGLQMMDNFPFPPGVQEERLQAVRDQMTSLSTSSRIHFEMASFTDTDLLTGLIQHVIPYADSLGMNEQELPNLYNMMKYGNVSLVSDFNPRVAVVLDQMREIFQQLRAAPEEGGRRRLTRLHLHTLAYQVIMVWKDSAWTNTLAAATKAALTANRHVCGKPEINLDNARMLMDEGFTLSKANGAGRVIFNTQQPVSCWIEDDGKVEVCIAPVLVCTSVRHTAGGGDNISAAGLVLQV</sequence>
<proteinExistence type="predicted"/>
<keyword evidence="5" id="KW-0460">Magnesium</keyword>
<evidence type="ECO:0000256" key="2">
    <source>
        <dbReference type="ARBA" id="ARBA00022679"/>
    </source>
</evidence>
<keyword evidence="4" id="KW-0418">Kinase</keyword>
<feature type="non-terminal residue" evidence="7">
    <location>
        <position position="1"/>
    </location>
</feature>
<keyword evidence="3" id="KW-0479">Metal-binding</keyword>
<dbReference type="GO" id="GO:0043843">
    <property type="term" value="F:ADP-specific glucokinase activity"/>
    <property type="evidence" value="ECO:0007669"/>
    <property type="project" value="TreeGrafter"/>
</dbReference>
<keyword evidence="8" id="KW-1185">Reference proteome</keyword>
<dbReference type="GO" id="GO:0006006">
    <property type="term" value="P:glucose metabolic process"/>
    <property type="evidence" value="ECO:0007669"/>
    <property type="project" value="TreeGrafter"/>
</dbReference>
<name>A0AAW0WPA2_CHEQU</name>
<comment type="caution">
    <text evidence="7">The sequence shown here is derived from an EMBL/GenBank/DDBJ whole genome shotgun (WGS) entry which is preliminary data.</text>
</comment>
<evidence type="ECO:0008006" key="9">
    <source>
        <dbReference type="Google" id="ProtNLM"/>
    </source>
</evidence>
<dbReference type="Gene3D" id="3.40.1190.20">
    <property type="match status" value="1"/>
</dbReference>
<keyword evidence="6" id="KW-0324">Glycolysis</keyword>
<dbReference type="Proteomes" id="UP001445076">
    <property type="component" value="Unassembled WGS sequence"/>
</dbReference>
<dbReference type="Pfam" id="PF04587">
    <property type="entry name" value="ADP_PFK_GK"/>
    <property type="match status" value="1"/>
</dbReference>
<organism evidence="7 8">
    <name type="scientific">Cherax quadricarinatus</name>
    <name type="common">Australian red claw crayfish</name>
    <dbReference type="NCBI Taxonomy" id="27406"/>
    <lineage>
        <taxon>Eukaryota</taxon>
        <taxon>Metazoa</taxon>
        <taxon>Ecdysozoa</taxon>
        <taxon>Arthropoda</taxon>
        <taxon>Crustacea</taxon>
        <taxon>Multicrustacea</taxon>
        <taxon>Malacostraca</taxon>
        <taxon>Eumalacostraca</taxon>
        <taxon>Eucarida</taxon>
        <taxon>Decapoda</taxon>
        <taxon>Pleocyemata</taxon>
        <taxon>Astacidea</taxon>
        <taxon>Parastacoidea</taxon>
        <taxon>Parastacidae</taxon>
        <taxon>Cherax</taxon>
    </lineage>
</organism>
<gene>
    <name evidence="7" type="ORF">OTU49_006000</name>
</gene>
<dbReference type="GO" id="GO:0006096">
    <property type="term" value="P:glycolytic process"/>
    <property type="evidence" value="ECO:0007669"/>
    <property type="project" value="UniProtKB-KW"/>
</dbReference>
<dbReference type="AlphaFoldDB" id="A0AAW0WPA2"/>
<dbReference type="SUPFAM" id="SSF53613">
    <property type="entry name" value="Ribokinase-like"/>
    <property type="match status" value="1"/>
</dbReference>
<evidence type="ECO:0000313" key="7">
    <source>
        <dbReference type="EMBL" id="KAK8734068.1"/>
    </source>
</evidence>
<dbReference type="PROSITE" id="PS51255">
    <property type="entry name" value="ADPK"/>
    <property type="match status" value="1"/>
</dbReference>